<reference evidence="1 2" key="1">
    <citation type="submission" date="2017-03" db="EMBL/GenBank/DDBJ databases">
        <authorList>
            <person name="Afonso C.L."/>
            <person name="Miller P.J."/>
            <person name="Scott M.A."/>
            <person name="Spackman E."/>
            <person name="Goraichik I."/>
            <person name="Dimitrov K.M."/>
            <person name="Suarez D.L."/>
            <person name="Swayne D.E."/>
        </authorList>
    </citation>
    <scope>NUCLEOTIDE SEQUENCE [LARGE SCALE GENOMIC DNA]</scope>
    <source>
        <strain evidence="1 2">CECT 7751</strain>
    </source>
</reference>
<evidence type="ECO:0008006" key="3">
    <source>
        <dbReference type="Google" id="ProtNLM"/>
    </source>
</evidence>
<name>A0A1X6YXD7_9RHOB</name>
<sequence length="189" mass="20581">MELTGDAPANAVSVEDFRRATGFIEPDAEADALIESYLAAAQQVVEAGTNRLLGRRSLRFSFRARPGLLRWWFPCAPVVEVTSVKLLQGGAETILALPDLGLRMLAEEPQILFPVGAVPAGEPAVIEVEAEAGADAVDQRFAQAIIMIAKEWRDANIAIDQPEAARLTFGARHLMKQTRYQRPDVSEGI</sequence>
<evidence type="ECO:0000313" key="2">
    <source>
        <dbReference type="Proteomes" id="UP000193963"/>
    </source>
</evidence>
<evidence type="ECO:0000313" key="1">
    <source>
        <dbReference type="EMBL" id="SLN34200.1"/>
    </source>
</evidence>
<dbReference type="Proteomes" id="UP000193963">
    <property type="component" value="Unassembled WGS sequence"/>
</dbReference>
<gene>
    <name evidence="1" type="ORF">PSM7751_01411</name>
</gene>
<dbReference type="AlphaFoldDB" id="A0A1X6YXD7"/>
<protein>
    <recommendedName>
        <fullName evidence="3">Phage gp6-like head-tail connector protein</fullName>
    </recommendedName>
</protein>
<keyword evidence="2" id="KW-1185">Reference proteome</keyword>
<dbReference type="OrthoDB" id="7834329at2"/>
<organism evidence="1 2">
    <name type="scientific">Pseudooceanicola marinus</name>
    <dbReference type="NCBI Taxonomy" id="396013"/>
    <lineage>
        <taxon>Bacteria</taxon>
        <taxon>Pseudomonadati</taxon>
        <taxon>Pseudomonadota</taxon>
        <taxon>Alphaproteobacteria</taxon>
        <taxon>Rhodobacterales</taxon>
        <taxon>Paracoccaceae</taxon>
        <taxon>Pseudooceanicola</taxon>
    </lineage>
</organism>
<dbReference type="EMBL" id="FWFN01000003">
    <property type="protein sequence ID" value="SLN34200.1"/>
    <property type="molecule type" value="Genomic_DNA"/>
</dbReference>
<proteinExistence type="predicted"/>
<dbReference type="RefSeq" id="WP_085887313.1">
    <property type="nucleotide sequence ID" value="NZ_FWFN01000003.1"/>
</dbReference>
<accession>A0A1X6YXD7</accession>